<keyword evidence="1" id="KW-0472">Membrane</keyword>
<proteinExistence type="predicted"/>
<keyword evidence="1" id="KW-0812">Transmembrane</keyword>
<gene>
    <name evidence="2" type="ORF">FRC98_06975</name>
</gene>
<dbReference type="OrthoDB" id="5514038at2"/>
<dbReference type="AlphaFoldDB" id="A0A5C6XDS1"/>
<keyword evidence="1" id="KW-1133">Transmembrane helix</keyword>
<evidence type="ECO:0000313" key="3">
    <source>
        <dbReference type="Proteomes" id="UP000321412"/>
    </source>
</evidence>
<sequence length="276" mass="30510">MSTDSPPQASRIARYGLIIAAAALVFALLGSRDDTVALPQEVAQVVAEHPASIVLVTHHVAYRALREHPSFATRPVALLSSWPPSSLVVSYDEAPQRFEDADMKSVITQDDWVVWEPATLTTLPLFDLASVETIDAKNHVAPCPRDDAGFARCGEPDWMRPGLRDVEVDGTHTTCTWAHPLPDKRLRVSYPQVRPRDDKGRTLTLLTGLRDSSVGTGAPVEVSARLGDDVLNHTHRDSRGWQALPLPSANQDLPLTLEISSPNPGRRHFCYRFEYR</sequence>
<accession>A0A5C6XDS1</accession>
<dbReference type="Proteomes" id="UP000321412">
    <property type="component" value="Unassembled WGS sequence"/>
</dbReference>
<comment type="caution">
    <text evidence="2">The sequence shown here is derived from an EMBL/GenBank/DDBJ whole genome shotgun (WGS) entry which is preliminary data.</text>
</comment>
<evidence type="ECO:0000256" key="1">
    <source>
        <dbReference type="SAM" id="Phobius"/>
    </source>
</evidence>
<name>A0A5C6XDS1_9DELT</name>
<reference evidence="2 3" key="1">
    <citation type="submission" date="2019-08" db="EMBL/GenBank/DDBJ databases">
        <title>Bradymonadales sp. TMQ4.</title>
        <authorList>
            <person name="Liang Q."/>
        </authorList>
    </citation>
    <scope>NUCLEOTIDE SEQUENCE [LARGE SCALE GENOMIC DNA]</scope>
    <source>
        <strain evidence="2 3">TMQ4</strain>
    </source>
</reference>
<organism evidence="2 3">
    <name type="scientific">Lujinxingia vulgaris</name>
    <dbReference type="NCBI Taxonomy" id="2600176"/>
    <lineage>
        <taxon>Bacteria</taxon>
        <taxon>Deltaproteobacteria</taxon>
        <taxon>Bradymonadales</taxon>
        <taxon>Lujinxingiaceae</taxon>
        <taxon>Lujinxingia</taxon>
    </lineage>
</organism>
<protein>
    <submittedName>
        <fullName evidence="2">Uncharacterized protein</fullName>
    </submittedName>
</protein>
<dbReference type="EMBL" id="VOSM01000002">
    <property type="protein sequence ID" value="TXD38618.1"/>
    <property type="molecule type" value="Genomic_DNA"/>
</dbReference>
<feature type="transmembrane region" description="Helical" evidence="1">
    <location>
        <begin position="12"/>
        <end position="30"/>
    </location>
</feature>
<keyword evidence="3" id="KW-1185">Reference proteome</keyword>
<evidence type="ECO:0000313" key="2">
    <source>
        <dbReference type="EMBL" id="TXD38618.1"/>
    </source>
</evidence>
<dbReference type="RefSeq" id="WP_146980553.1">
    <property type="nucleotide sequence ID" value="NZ_VOSM01000002.1"/>
</dbReference>